<keyword evidence="4 10" id="KW-0813">Transport</keyword>
<proteinExistence type="inferred from homology"/>
<accession>A0A1G2QGB2</accession>
<dbReference type="GO" id="GO:0005524">
    <property type="term" value="F:ATP binding"/>
    <property type="evidence" value="ECO:0007669"/>
    <property type="project" value="UniProtKB-UniRule"/>
</dbReference>
<dbReference type="PANTHER" id="PTHR11693:SF22">
    <property type="entry name" value="ATP SYNTHASE SUBUNIT GAMMA, MITOCHONDRIAL"/>
    <property type="match status" value="1"/>
</dbReference>
<dbReference type="Proteomes" id="UP000177838">
    <property type="component" value="Unassembled WGS sequence"/>
</dbReference>
<dbReference type="InterPro" id="IPR035968">
    <property type="entry name" value="ATP_synth_F1_ATPase_gsu"/>
</dbReference>
<keyword evidence="10" id="KW-1003">Cell membrane</keyword>
<dbReference type="InterPro" id="IPR000131">
    <property type="entry name" value="ATP_synth_F1_gsu"/>
</dbReference>
<dbReference type="GO" id="GO:0005886">
    <property type="term" value="C:plasma membrane"/>
    <property type="evidence" value="ECO:0007669"/>
    <property type="project" value="UniProtKB-SubCell"/>
</dbReference>
<dbReference type="PANTHER" id="PTHR11693">
    <property type="entry name" value="ATP SYNTHASE GAMMA CHAIN"/>
    <property type="match status" value="1"/>
</dbReference>
<evidence type="ECO:0000256" key="1">
    <source>
        <dbReference type="ARBA" id="ARBA00003456"/>
    </source>
</evidence>
<sequence length="298" mass="32671">MALLAKAIKTKIKSVKNIKKITKAMELVSASKMKKAVDRALATREYAALALELMINVSHNYYDRHYLLKPGRGSGHLLILIASNKGLCGGFNLTVAKAVSKFLITTGEKEMVVVTIGRQAERIARRLGFKPVASFVDLPDHLYEEDIKGVAAFVLNEFKGGHYLEVSVAYNSFVSPLVYQPVVRGFLPIKAGNIKNSIQELGADKKNISFKSQSMAQYVFEPGEEEVLEVVLPKLSEVVLYQAVLESLAAEHSARMIAMKNASENADELTEDLVVGYNQARQAAITQEIAEIVSGANN</sequence>
<dbReference type="Gene3D" id="1.10.287.80">
    <property type="entry name" value="ATP synthase, gamma subunit, helix hairpin domain"/>
    <property type="match status" value="2"/>
</dbReference>
<name>A0A1G2QGB2_9BACT</name>
<gene>
    <name evidence="10" type="primary">atpG</name>
    <name evidence="11" type="ORF">A2589_01970</name>
</gene>
<dbReference type="EMBL" id="MHTK01000006">
    <property type="protein sequence ID" value="OHA59606.1"/>
    <property type="molecule type" value="Genomic_DNA"/>
</dbReference>
<comment type="subcellular location">
    <subcellularLocation>
        <location evidence="10">Cell membrane</location>
        <topology evidence="10">Peripheral membrane protein</topology>
    </subcellularLocation>
    <subcellularLocation>
        <location evidence="2">Membrane</location>
        <topology evidence="2">Peripheral membrane protein</topology>
    </subcellularLocation>
</comment>
<organism evidence="11 12">
    <name type="scientific">Candidatus Vogelbacteria bacterium RIFOXYD1_FULL_46_19</name>
    <dbReference type="NCBI Taxonomy" id="1802439"/>
    <lineage>
        <taxon>Bacteria</taxon>
        <taxon>Candidatus Vogeliibacteriota</taxon>
    </lineage>
</organism>
<dbReference type="AlphaFoldDB" id="A0A1G2QGB2"/>
<keyword evidence="6 10" id="KW-0406">Ion transport</keyword>
<keyword evidence="5 10" id="KW-0375">Hydrogen ion transport</keyword>
<dbReference type="PRINTS" id="PR00126">
    <property type="entry name" value="ATPASEGAMMA"/>
</dbReference>
<evidence type="ECO:0000256" key="6">
    <source>
        <dbReference type="ARBA" id="ARBA00023065"/>
    </source>
</evidence>
<dbReference type="SUPFAM" id="SSF52943">
    <property type="entry name" value="ATP synthase (F1-ATPase), gamma subunit"/>
    <property type="match status" value="1"/>
</dbReference>
<dbReference type="GO" id="GO:0042777">
    <property type="term" value="P:proton motive force-driven plasma membrane ATP synthesis"/>
    <property type="evidence" value="ECO:0007669"/>
    <property type="project" value="UniProtKB-UniRule"/>
</dbReference>
<dbReference type="STRING" id="1802439.A2589_01970"/>
<keyword evidence="7 10" id="KW-0472">Membrane</keyword>
<comment type="subunit">
    <text evidence="10">F-type ATPases have 2 components, CF(1) - the catalytic core - and CF(0) - the membrane proton channel. CF(1) has five subunits: alpha(3), beta(3), gamma(1), delta(1), epsilon(1). CF(0) has three main subunits: a, b and c.</text>
</comment>
<evidence type="ECO:0000313" key="11">
    <source>
        <dbReference type="EMBL" id="OHA59606.1"/>
    </source>
</evidence>
<protein>
    <recommendedName>
        <fullName evidence="10">ATP synthase gamma chain</fullName>
    </recommendedName>
    <alternativeName>
        <fullName evidence="10">ATP synthase F1 sector gamma subunit</fullName>
    </alternativeName>
    <alternativeName>
        <fullName evidence="10">F-ATPase gamma subunit</fullName>
    </alternativeName>
</protein>
<evidence type="ECO:0000256" key="7">
    <source>
        <dbReference type="ARBA" id="ARBA00023136"/>
    </source>
</evidence>
<evidence type="ECO:0000256" key="2">
    <source>
        <dbReference type="ARBA" id="ARBA00004170"/>
    </source>
</evidence>
<evidence type="ECO:0000256" key="10">
    <source>
        <dbReference type="HAMAP-Rule" id="MF_00815"/>
    </source>
</evidence>
<evidence type="ECO:0000256" key="4">
    <source>
        <dbReference type="ARBA" id="ARBA00022448"/>
    </source>
</evidence>
<dbReference type="CDD" id="cd12151">
    <property type="entry name" value="F1-ATPase_gamma"/>
    <property type="match status" value="1"/>
</dbReference>
<dbReference type="Pfam" id="PF00231">
    <property type="entry name" value="ATP-synt"/>
    <property type="match status" value="1"/>
</dbReference>
<keyword evidence="9 10" id="KW-0066">ATP synthesis</keyword>
<evidence type="ECO:0000256" key="3">
    <source>
        <dbReference type="ARBA" id="ARBA00007681"/>
    </source>
</evidence>
<keyword evidence="8 10" id="KW-0139">CF(1)</keyword>
<comment type="similarity">
    <text evidence="3 10">Belongs to the ATPase gamma chain family.</text>
</comment>
<dbReference type="HAMAP" id="MF_00815">
    <property type="entry name" value="ATP_synth_gamma_bact"/>
    <property type="match status" value="1"/>
</dbReference>
<dbReference type="GO" id="GO:0046933">
    <property type="term" value="F:proton-transporting ATP synthase activity, rotational mechanism"/>
    <property type="evidence" value="ECO:0007669"/>
    <property type="project" value="UniProtKB-UniRule"/>
</dbReference>
<comment type="function">
    <text evidence="1 10">Produces ATP from ADP in the presence of a proton gradient across the membrane. The gamma chain is believed to be important in regulating ATPase activity and the flow of protons through the CF(0) complex.</text>
</comment>
<dbReference type="GO" id="GO:0045259">
    <property type="term" value="C:proton-transporting ATP synthase complex"/>
    <property type="evidence" value="ECO:0007669"/>
    <property type="project" value="UniProtKB-KW"/>
</dbReference>
<reference evidence="11 12" key="1">
    <citation type="journal article" date="2016" name="Nat. Commun.">
        <title>Thousands of microbial genomes shed light on interconnected biogeochemical processes in an aquifer system.</title>
        <authorList>
            <person name="Anantharaman K."/>
            <person name="Brown C.T."/>
            <person name="Hug L.A."/>
            <person name="Sharon I."/>
            <person name="Castelle C.J."/>
            <person name="Probst A.J."/>
            <person name="Thomas B.C."/>
            <person name="Singh A."/>
            <person name="Wilkins M.J."/>
            <person name="Karaoz U."/>
            <person name="Brodie E.L."/>
            <person name="Williams K.H."/>
            <person name="Hubbard S.S."/>
            <person name="Banfield J.F."/>
        </authorList>
    </citation>
    <scope>NUCLEOTIDE SEQUENCE [LARGE SCALE GENOMIC DNA]</scope>
</reference>
<evidence type="ECO:0000256" key="5">
    <source>
        <dbReference type="ARBA" id="ARBA00022781"/>
    </source>
</evidence>
<comment type="caution">
    <text evidence="11">The sequence shown here is derived from an EMBL/GenBank/DDBJ whole genome shotgun (WGS) entry which is preliminary data.</text>
</comment>
<dbReference type="NCBIfam" id="TIGR01146">
    <property type="entry name" value="ATPsyn_F1gamma"/>
    <property type="match status" value="1"/>
</dbReference>
<evidence type="ECO:0000313" key="12">
    <source>
        <dbReference type="Proteomes" id="UP000177838"/>
    </source>
</evidence>
<evidence type="ECO:0000256" key="8">
    <source>
        <dbReference type="ARBA" id="ARBA00023196"/>
    </source>
</evidence>
<evidence type="ECO:0000256" key="9">
    <source>
        <dbReference type="ARBA" id="ARBA00023310"/>
    </source>
</evidence>
<dbReference type="Gene3D" id="3.40.1380.10">
    <property type="match status" value="1"/>
</dbReference>